<sequence length="71" mass="7799">METIYVKLLDEGTSVWRPVSALKDSAGAYTIADSEKVPADEVWEFTPGQRVACQYQTFLGGETKLVACKKA</sequence>
<dbReference type="Proteomes" id="UP000265411">
    <property type="component" value="Unassembled WGS sequence"/>
</dbReference>
<protein>
    <submittedName>
        <fullName evidence="1">Uncharacterized protein</fullName>
    </submittedName>
</protein>
<keyword evidence="2" id="KW-1185">Reference proteome</keyword>
<proteinExistence type="predicted"/>
<accession>A0A395R4V0</accession>
<name>A0A395R4V0_9PSED</name>
<reference evidence="1 2" key="1">
    <citation type="journal article" date="2018" name="Syst. Appl. Microbiol.">
        <title>Pseudomonas gallaeciensis sp. nov., isolated from crude-oil-contaminated intertidal sand samples after the Prestige oil spill.</title>
        <authorList>
            <person name="Mulet M."/>
            <person name="Sanchez D."/>
            <person name="Rodriguez A.C."/>
            <person name="Nogales B."/>
            <person name="Bosch R."/>
            <person name="Busquets A."/>
            <person name="Gomila M."/>
            <person name="Lalucat J."/>
            <person name="Garcia-Valdes E."/>
        </authorList>
    </citation>
    <scope>NUCLEOTIDE SEQUENCE [LARGE SCALE GENOMIC DNA]</scope>
    <source>
        <strain evidence="1 2">V113</strain>
    </source>
</reference>
<dbReference type="EMBL" id="LMAZ01000002">
    <property type="protein sequence ID" value="RGP55135.1"/>
    <property type="molecule type" value="Genomic_DNA"/>
</dbReference>
<evidence type="ECO:0000313" key="2">
    <source>
        <dbReference type="Proteomes" id="UP000265411"/>
    </source>
</evidence>
<comment type="caution">
    <text evidence="1">The sequence shown here is derived from an EMBL/GenBank/DDBJ whole genome shotgun (WGS) entry which is preliminary data.</text>
</comment>
<organism evidence="1 2">
    <name type="scientific">Pseudomonas abyssi</name>
    <dbReference type="NCBI Taxonomy" id="170540"/>
    <lineage>
        <taxon>Bacteria</taxon>
        <taxon>Pseudomonadati</taxon>
        <taxon>Pseudomonadota</taxon>
        <taxon>Gammaproteobacteria</taxon>
        <taxon>Pseudomonadales</taxon>
        <taxon>Pseudomonadaceae</taxon>
        <taxon>Pseudomonas</taxon>
    </lineage>
</organism>
<dbReference type="AlphaFoldDB" id="A0A395R4V0"/>
<gene>
    <name evidence="1" type="ORF">ASB58_08635</name>
</gene>
<evidence type="ECO:0000313" key="1">
    <source>
        <dbReference type="EMBL" id="RGP55135.1"/>
    </source>
</evidence>